<feature type="region of interest" description="Disordered" evidence="1">
    <location>
        <begin position="285"/>
        <end position="317"/>
    </location>
</feature>
<dbReference type="Proteomes" id="UP000192247">
    <property type="component" value="Unassembled WGS sequence"/>
</dbReference>
<name>A0A1V9X763_9ACAR</name>
<sequence length="471" mass="50474">MWACPRRPDIECRLLECEFCPMATTSDPLACSVFIKAIEDLDDGSVDVRFSSKHSTACLQWNLTATCFLHSVRRHVVSVAESDSRPVILCKDVHQMNEVHPSLLRDDFLVVFCDLHQVRLLSRLTERHSLSIESYSEGIKLTTVALLLHPPPEELNTTLQNHPDSNTSTVNNNSHRCGGNPNKLTLVHIISTAADESSLLAAFSELRRYTGRVRAKVLVDGSESGRPKCCYSLAREAWRRAMGLGQTQLVDPVSLALATAEDSASESSPCGSGVAVSAAGSGSHGGLSELAGSSANLDPNRPVSAASANARSGPRTVDLSEEVDACAAALQQDPLRRDLDRLRDGELQASNILGVELRGPAAADDIQRTLAEACTLLADARSSQGVHGHAGPKQLVANGRLALGRLKEAIRLLVEPPVREHESSDGQTYMMMRLTEEARMPPAQLAVGLAVNQAVGQAIGHAIIGTATPMA</sequence>
<evidence type="ECO:0000313" key="3">
    <source>
        <dbReference type="Proteomes" id="UP000192247"/>
    </source>
</evidence>
<feature type="compositionally biased region" description="Low complexity" evidence="1">
    <location>
        <begin position="285"/>
        <end position="295"/>
    </location>
</feature>
<dbReference type="AlphaFoldDB" id="A0A1V9X763"/>
<dbReference type="EMBL" id="MNPL01021836">
    <property type="protein sequence ID" value="OQR69211.1"/>
    <property type="molecule type" value="Genomic_DNA"/>
</dbReference>
<keyword evidence="3" id="KW-1185">Reference proteome</keyword>
<evidence type="ECO:0000256" key="1">
    <source>
        <dbReference type="SAM" id="MobiDB-lite"/>
    </source>
</evidence>
<dbReference type="OrthoDB" id="10524292at2759"/>
<reference evidence="2 3" key="1">
    <citation type="journal article" date="2017" name="Gigascience">
        <title>Draft genome of the honey bee ectoparasitic mite, Tropilaelaps mercedesae, is shaped by the parasitic life history.</title>
        <authorList>
            <person name="Dong X."/>
            <person name="Armstrong S.D."/>
            <person name="Xia D."/>
            <person name="Makepeace B.L."/>
            <person name="Darby A.C."/>
            <person name="Kadowaki T."/>
        </authorList>
    </citation>
    <scope>NUCLEOTIDE SEQUENCE [LARGE SCALE GENOMIC DNA]</scope>
    <source>
        <strain evidence="2">Wuxi-XJTLU</strain>
    </source>
</reference>
<accession>A0A1V9X763</accession>
<protein>
    <submittedName>
        <fullName evidence="2">Uncharacterized protein</fullName>
    </submittedName>
</protein>
<gene>
    <name evidence="2" type="ORF">BIW11_04416</name>
</gene>
<comment type="caution">
    <text evidence="2">The sequence shown here is derived from an EMBL/GenBank/DDBJ whole genome shotgun (WGS) entry which is preliminary data.</text>
</comment>
<feature type="non-terminal residue" evidence="2">
    <location>
        <position position="471"/>
    </location>
</feature>
<evidence type="ECO:0000313" key="2">
    <source>
        <dbReference type="EMBL" id="OQR69211.1"/>
    </source>
</evidence>
<proteinExistence type="predicted"/>
<organism evidence="2 3">
    <name type="scientific">Tropilaelaps mercedesae</name>
    <dbReference type="NCBI Taxonomy" id="418985"/>
    <lineage>
        <taxon>Eukaryota</taxon>
        <taxon>Metazoa</taxon>
        <taxon>Ecdysozoa</taxon>
        <taxon>Arthropoda</taxon>
        <taxon>Chelicerata</taxon>
        <taxon>Arachnida</taxon>
        <taxon>Acari</taxon>
        <taxon>Parasitiformes</taxon>
        <taxon>Mesostigmata</taxon>
        <taxon>Gamasina</taxon>
        <taxon>Dermanyssoidea</taxon>
        <taxon>Laelapidae</taxon>
        <taxon>Tropilaelaps</taxon>
    </lineage>
</organism>
<dbReference type="InParanoid" id="A0A1V9X763"/>